<keyword evidence="3" id="KW-1133">Transmembrane helix</keyword>
<accession>A0AAN5IAC4</accession>
<dbReference type="GO" id="GO:0016020">
    <property type="term" value="C:membrane"/>
    <property type="evidence" value="ECO:0007669"/>
    <property type="project" value="UniProtKB-SubCell"/>
</dbReference>
<keyword evidence="2" id="KW-0812">Transmembrane</keyword>
<comment type="subcellular location">
    <subcellularLocation>
        <location evidence="1">Membrane</location>
        <topology evidence="1">Multi-pass membrane protein</topology>
    </subcellularLocation>
</comment>
<dbReference type="PANTHER" id="PTHR46561:SF11">
    <property type="entry name" value="SERPENTINE RECEPTOR CLASS ALPHA_BETA-14"/>
    <property type="match status" value="1"/>
</dbReference>
<feature type="non-terminal residue" evidence="5">
    <location>
        <position position="1"/>
    </location>
</feature>
<organism evidence="5 6">
    <name type="scientific">Pristionchus mayeri</name>
    <dbReference type="NCBI Taxonomy" id="1317129"/>
    <lineage>
        <taxon>Eukaryota</taxon>
        <taxon>Metazoa</taxon>
        <taxon>Ecdysozoa</taxon>
        <taxon>Nematoda</taxon>
        <taxon>Chromadorea</taxon>
        <taxon>Rhabditida</taxon>
        <taxon>Rhabditina</taxon>
        <taxon>Diplogasteromorpha</taxon>
        <taxon>Diplogasteroidea</taxon>
        <taxon>Neodiplogasteridae</taxon>
        <taxon>Pristionchus</taxon>
    </lineage>
</organism>
<keyword evidence="6" id="KW-1185">Reference proteome</keyword>
<evidence type="ECO:0000313" key="6">
    <source>
        <dbReference type="Proteomes" id="UP001328107"/>
    </source>
</evidence>
<dbReference type="EMBL" id="BTRK01000006">
    <property type="protein sequence ID" value="GMR56940.1"/>
    <property type="molecule type" value="Genomic_DNA"/>
</dbReference>
<sequence length="85" mass="9498">GTVTSLLLMSIERLTASRNLSTYESSSRKNGMKCMVIHLSLTFIGVFISLLDYDFPTRVPHCTTVSVEGRTPATIMAVIQYIYFC</sequence>
<gene>
    <name evidence="5" type="ORF">PMAYCL1PPCAC_27135</name>
</gene>
<dbReference type="InterPro" id="IPR053286">
    <property type="entry name" value="Nematode_rcpt-like_srab"/>
</dbReference>
<dbReference type="PANTHER" id="PTHR46561">
    <property type="entry name" value="SERPENTINE RECEPTOR, CLASS AB (CLASS A-LIKE)-RELATED"/>
    <property type="match status" value="1"/>
</dbReference>
<proteinExistence type="predicted"/>
<dbReference type="Pfam" id="PF10292">
    <property type="entry name" value="7TM_GPCR_Srab"/>
    <property type="match status" value="1"/>
</dbReference>
<comment type="caution">
    <text evidence="5">The sequence shown here is derived from an EMBL/GenBank/DDBJ whole genome shotgun (WGS) entry which is preliminary data.</text>
</comment>
<keyword evidence="4" id="KW-0472">Membrane</keyword>
<evidence type="ECO:0008006" key="7">
    <source>
        <dbReference type="Google" id="ProtNLM"/>
    </source>
</evidence>
<protein>
    <recommendedName>
        <fullName evidence="7">G protein-coupled receptor</fullName>
    </recommendedName>
</protein>
<evidence type="ECO:0000256" key="2">
    <source>
        <dbReference type="ARBA" id="ARBA00022692"/>
    </source>
</evidence>
<evidence type="ECO:0000313" key="5">
    <source>
        <dbReference type="EMBL" id="GMR56940.1"/>
    </source>
</evidence>
<name>A0AAN5IAC4_9BILA</name>
<evidence type="ECO:0000256" key="4">
    <source>
        <dbReference type="ARBA" id="ARBA00023136"/>
    </source>
</evidence>
<reference evidence="6" key="1">
    <citation type="submission" date="2022-10" db="EMBL/GenBank/DDBJ databases">
        <title>Genome assembly of Pristionchus species.</title>
        <authorList>
            <person name="Yoshida K."/>
            <person name="Sommer R.J."/>
        </authorList>
    </citation>
    <scope>NUCLEOTIDE SEQUENCE [LARGE SCALE GENOMIC DNA]</scope>
    <source>
        <strain evidence="6">RS5460</strain>
    </source>
</reference>
<dbReference type="InterPro" id="IPR019408">
    <property type="entry name" value="7TM_GPCR_serpentine_rcpt_Srab"/>
</dbReference>
<evidence type="ECO:0000256" key="3">
    <source>
        <dbReference type="ARBA" id="ARBA00022989"/>
    </source>
</evidence>
<evidence type="ECO:0000256" key="1">
    <source>
        <dbReference type="ARBA" id="ARBA00004141"/>
    </source>
</evidence>
<dbReference type="Proteomes" id="UP001328107">
    <property type="component" value="Unassembled WGS sequence"/>
</dbReference>
<dbReference type="AlphaFoldDB" id="A0AAN5IAC4"/>